<dbReference type="Proteomes" id="UP000334990">
    <property type="component" value="Unassembled WGS sequence"/>
</dbReference>
<dbReference type="Gene3D" id="1.10.10.10">
    <property type="entry name" value="Winged helix-like DNA-binding domain superfamily/Winged helix DNA-binding domain"/>
    <property type="match status" value="1"/>
</dbReference>
<gene>
    <name evidence="5" type="ORF">Acor_59230</name>
</gene>
<reference evidence="5 6" key="1">
    <citation type="submission" date="2019-10" db="EMBL/GenBank/DDBJ databases">
        <title>Whole genome shotgun sequence of Acrocarpospora corrugata NBRC 13972.</title>
        <authorList>
            <person name="Ichikawa N."/>
            <person name="Kimura A."/>
            <person name="Kitahashi Y."/>
            <person name="Komaki H."/>
            <person name="Oguchi A."/>
        </authorList>
    </citation>
    <scope>NUCLEOTIDE SEQUENCE [LARGE SCALE GENOMIC DNA]</scope>
    <source>
        <strain evidence="5 6">NBRC 13972</strain>
    </source>
</reference>
<dbReference type="Pfam" id="PF12840">
    <property type="entry name" value="HTH_20"/>
    <property type="match status" value="1"/>
</dbReference>
<keyword evidence="2" id="KW-0238">DNA-binding</keyword>
<evidence type="ECO:0000259" key="4">
    <source>
        <dbReference type="SMART" id="SM00418"/>
    </source>
</evidence>
<evidence type="ECO:0000256" key="2">
    <source>
        <dbReference type="ARBA" id="ARBA00023125"/>
    </source>
</evidence>
<sequence>MGIEWRFGADDVARLRFAFSPLWELVSSLRVLRSPARHSLHLPWLRMVRPRLRALDLTELLALVPPDGYFPDFLTPPPDTPLPDFAAELQRVRLTPPDQAAEEVGWLQQPLDPAIQRFLRDPAAGVRRVADTLDAYWTVALAEFWPRVHGLLEADVVWRTRRLASGGVRELFADLHPAVSWHGDRLVTSRPWQHESDIAGDGLVLVPSAFRWPDVAVLCEPYQPMLIYPARGTGNLWLAGVPCTPGALSALIGKTRAQILTALADPASTTVLARRMELTAGAVSQHLTVLSGGGLVSRQRIGREVLYRRTSVGDALVSGV</sequence>
<protein>
    <submittedName>
        <fullName evidence="5">Transcriptional regulator</fullName>
    </submittedName>
</protein>
<dbReference type="InterPro" id="IPR036388">
    <property type="entry name" value="WH-like_DNA-bd_sf"/>
</dbReference>
<dbReference type="InterPro" id="IPR036390">
    <property type="entry name" value="WH_DNA-bd_sf"/>
</dbReference>
<organism evidence="5 6">
    <name type="scientific">Acrocarpospora corrugata</name>
    <dbReference type="NCBI Taxonomy" id="35763"/>
    <lineage>
        <taxon>Bacteria</taxon>
        <taxon>Bacillati</taxon>
        <taxon>Actinomycetota</taxon>
        <taxon>Actinomycetes</taxon>
        <taxon>Streptosporangiales</taxon>
        <taxon>Streptosporangiaceae</taxon>
        <taxon>Acrocarpospora</taxon>
    </lineage>
</organism>
<dbReference type="InterPro" id="IPR051011">
    <property type="entry name" value="Metal_resp_trans_reg"/>
</dbReference>
<dbReference type="InterPro" id="IPR011991">
    <property type="entry name" value="ArsR-like_HTH"/>
</dbReference>
<dbReference type="EMBL" id="BLAD01000073">
    <property type="protein sequence ID" value="GES03857.1"/>
    <property type="molecule type" value="Genomic_DNA"/>
</dbReference>
<dbReference type="PRINTS" id="PR00778">
    <property type="entry name" value="HTHARSR"/>
</dbReference>
<name>A0A5M3W468_9ACTN</name>
<dbReference type="InterPro" id="IPR001845">
    <property type="entry name" value="HTH_ArsR_DNA-bd_dom"/>
</dbReference>
<dbReference type="Pfam" id="PF19361">
    <property type="entry name" value="DUF5937"/>
    <property type="match status" value="1"/>
</dbReference>
<dbReference type="GO" id="GO:0003677">
    <property type="term" value="F:DNA binding"/>
    <property type="evidence" value="ECO:0007669"/>
    <property type="project" value="UniProtKB-KW"/>
</dbReference>
<dbReference type="OrthoDB" id="3460651at2"/>
<dbReference type="GO" id="GO:0003700">
    <property type="term" value="F:DNA-binding transcription factor activity"/>
    <property type="evidence" value="ECO:0007669"/>
    <property type="project" value="InterPro"/>
</dbReference>
<keyword evidence="1" id="KW-0805">Transcription regulation</keyword>
<evidence type="ECO:0000313" key="5">
    <source>
        <dbReference type="EMBL" id="GES03857.1"/>
    </source>
</evidence>
<accession>A0A5M3W468</accession>
<dbReference type="AlphaFoldDB" id="A0A5M3W468"/>
<evidence type="ECO:0000256" key="3">
    <source>
        <dbReference type="ARBA" id="ARBA00023163"/>
    </source>
</evidence>
<evidence type="ECO:0000256" key="1">
    <source>
        <dbReference type="ARBA" id="ARBA00023015"/>
    </source>
</evidence>
<proteinExistence type="predicted"/>
<feature type="domain" description="HTH arsR-type" evidence="4">
    <location>
        <begin position="246"/>
        <end position="317"/>
    </location>
</feature>
<dbReference type="PANTHER" id="PTHR43132:SF6">
    <property type="entry name" value="HTH-TYPE TRANSCRIPTIONAL REPRESSOR CZRA"/>
    <property type="match status" value="1"/>
</dbReference>
<evidence type="ECO:0000313" key="6">
    <source>
        <dbReference type="Proteomes" id="UP000334990"/>
    </source>
</evidence>
<dbReference type="CDD" id="cd00090">
    <property type="entry name" value="HTH_ARSR"/>
    <property type="match status" value="1"/>
</dbReference>
<keyword evidence="3" id="KW-0804">Transcription</keyword>
<comment type="caution">
    <text evidence="5">The sequence shown here is derived from an EMBL/GenBank/DDBJ whole genome shotgun (WGS) entry which is preliminary data.</text>
</comment>
<dbReference type="PANTHER" id="PTHR43132">
    <property type="entry name" value="ARSENICAL RESISTANCE OPERON REPRESSOR ARSR-RELATED"/>
    <property type="match status" value="1"/>
</dbReference>
<dbReference type="InterPro" id="IPR045981">
    <property type="entry name" value="DUF5937"/>
</dbReference>
<dbReference type="RefSeq" id="WP_155339988.1">
    <property type="nucleotide sequence ID" value="NZ_BAAABN010000042.1"/>
</dbReference>
<keyword evidence="6" id="KW-1185">Reference proteome</keyword>
<dbReference type="SMART" id="SM00418">
    <property type="entry name" value="HTH_ARSR"/>
    <property type="match status" value="1"/>
</dbReference>
<dbReference type="SUPFAM" id="SSF46785">
    <property type="entry name" value="Winged helix' DNA-binding domain"/>
    <property type="match status" value="1"/>
</dbReference>